<organism evidence="2 3">
    <name type="scientific">Tepidimonas charontis</name>
    <dbReference type="NCBI Taxonomy" id="2267262"/>
    <lineage>
        <taxon>Bacteria</taxon>
        <taxon>Pseudomonadati</taxon>
        <taxon>Pseudomonadota</taxon>
        <taxon>Betaproteobacteria</taxon>
        <taxon>Burkholderiales</taxon>
        <taxon>Tepidimonas</taxon>
    </lineage>
</organism>
<keyword evidence="1" id="KW-1133">Transmembrane helix</keyword>
<feature type="transmembrane region" description="Helical" evidence="1">
    <location>
        <begin position="42"/>
        <end position="67"/>
    </location>
</feature>
<proteinExistence type="predicted"/>
<protein>
    <recommendedName>
        <fullName evidence="4">DUF2970 domain-containing protein</fullName>
    </recommendedName>
</protein>
<dbReference type="RefSeq" id="WP_144328999.1">
    <property type="nucleotide sequence ID" value="NZ_VJON01000039.1"/>
</dbReference>
<reference evidence="2 3" key="1">
    <citation type="submission" date="2019-07" db="EMBL/GenBank/DDBJ databases">
        <title>Tepidimonas charontis SPSP-6 draft genome.</title>
        <authorList>
            <person name="Da Costa M.S."/>
            <person name="Froufe H.J.C."/>
            <person name="Egas C."/>
            <person name="Albuquerque L."/>
        </authorList>
    </citation>
    <scope>NUCLEOTIDE SEQUENCE [LARGE SCALE GENOMIC DNA]</scope>
    <source>
        <strain evidence="2 3">SPSP-6</strain>
    </source>
</reference>
<keyword evidence="1" id="KW-0812">Transmembrane</keyword>
<evidence type="ECO:0000256" key="1">
    <source>
        <dbReference type="SAM" id="Phobius"/>
    </source>
</evidence>
<accession>A0A554X9F5</accession>
<dbReference type="InterPro" id="IPR021344">
    <property type="entry name" value="DUF2970"/>
</dbReference>
<dbReference type="OrthoDB" id="8657357at2"/>
<sequence>MSEPAHRRSVDIVATVKAVLWSFIGLRRRSDFEHDVQRLSPIAVIVTDVVLVFLFIALLMLIVRWVVAP</sequence>
<keyword evidence="1" id="KW-0472">Membrane</keyword>
<evidence type="ECO:0000313" key="2">
    <source>
        <dbReference type="EMBL" id="TSE32470.1"/>
    </source>
</evidence>
<dbReference type="AlphaFoldDB" id="A0A554X9F5"/>
<dbReference type="Proteomes" id="UP000318294">
    <property type="component" value="Unassembled WGS sequence"/>
</dbReference>
<dbReference type="EMBL" id="VJON01000039">
    <property type="protein sequence ID" value="TSE32470.1"/>
    <property type="molecule type" value="Genomic_DNA"/>
</dbReference>
<dbReference type="Pfam" id="PF11174">
    <property type="entry name" value="DUF2970"/>
    <property type="match status" value="1"/>
</dbReference>
<evidence type="ECO:0008006" key="4">
    <source>
        <dbReference type="Google" id="ProtNLM"/>
    </source>
</evidence>
<gene>
    <name evidence="2" type="ORF">Tchar_02117</name>
</gene>
<evidence type="ECO:0000313" key="3">
    <source>
        <dbReference type="Proteomes" id="UP000318294"/>
    </source>
</evidence>
<keyword evidence="3" id="KW-1185">Reference proteome</keyword>
<comment type="caution">
    <text evidence="2">The sequence shown here is derived from an EMBL/GenBank/DDBJ whole genome shotgun (WGS) entry which is preliminary data.</text>
</comment>
<name>A0A554X9F5_9BURK</name>